<dbReference type="AlphaFoldDB" id="A0A3B0LZ24"/>
<dbReference type="PANTHER" id="PTHR38102">
    <property type="entry name" value="PERIPLASMIC CHAPERONE SPY"/>
    <property type="match status" value="1"/>
</dbReference>
<evidence type="ECO:0000313" key="6">
    <source>
        <dbReference type="EMBL" id="SSW95000.1"/>
    </source>
</evidence>
<proteinExistence type="inferred from homology"/>
<accession>A0A3B0LZ24</accession>
<dbReference type="EMBL" id="UFQR01000002">
    <property type="protein sequence ID" value="SSW95000.1"/>
    <property type="molecule type" value="Genomic_DNA"/>
</dbReference>
<dbReference type="GO" id="GO:0051082">
    <property type="term" value="F:unfolded protein binding"/>
    <property type="evidence" value="ECO:0007669"/>
    <property type="project" value="TreeGrafter"/>
</dbReference>
<gene>
    <name evidence="6" type="primary">cpxP</name>
    <name evidence="6" type="ORF">ARTV_0656</name>
</gene>
<dbReference type="Pfam" id="PF07813">
    <property type="entry name" value="LTXXQ"/>
    <property type="match status" value="1"/>
</dbReference>
<name>A0A3B0LZ24_9GAMM</name>
<evidence type="ECO:0000256" key="3">
    <source>
        <dbReference type="ARBA" id="ARBA00022729"/>
    </source>
</evidence>
<dbReference type="PANTHER" id="PTHR38102:SF2">
    <property type="entry name" value="PERIPLASMIC PROTEIN CPXP"/>
    <property type="match status" value="1"/>
</dbReference>
<dbReference type="InterPro" id="IPR012899">
    <property type="entry name" value="LTXXQ"/>
</dbReference>
<dbReference type="Gene3D" id="1.20.120.1490">
    <property type="match status" value="1"/>
</dbReference>
<evidence type="ECO:0000256" key="2">
    <source>
        <dbReference type="ARBA" id="ARBA00008441"/>
    </source>
</evidence>
<sequence precursor="true">MRHWAMITFTSSLFIVGSTAALAEAADVSIATSQSAEKIQAVKYDSHISKRNITRGRLCNPYDIFIPLMKGITLSERQRQQMRDLMASQRQQSFKNRVSRQEREILHNLMTADIFDDVAFRVTAEKLAQNIVEQQVEIARIYNQFYKLLTHEQKMILEKQHQKQLSRARY</sequence>
<comment type="similarity">
    <text evidence="2">Belongs to the CpxP/Spy family.</text>
</comment>
<feature type="signal peptide" evidence="5">
    <location>
        <begin position="1"/>
        <end position="25"/>
    </location>
</feature>
<dbReference type="CDD" id="cd09916">
    <property type="entry name" value="CpxP_like"/>
    <property type="match status" value="1"/>
</dbReference>
<dbReference type="PIRSF" id="PIRSF034445">
    <property type="entry name" value="CpxP_Spy"/>
    <property type="match status" value="1"/>
</dbReference>
<reference evidence="6" key="1">
    <citation type="submission" date="2018-04" db="EMBL/GenBank/DDBJ databases">
        <authorList>
            <person name="Go L.Y."/>
            <person name="Mitchell J.A."/>
        </authorList>
    </citation>
    <scope>NUCLEOTIDE SEQUENCE</scope>
    <source>
        <strain evidence="6">ARTV</strain>
    </source>
</reference>
<comment type="subcellular location">
    <subcellularLocation>
        <location evidence="1">Periplasm</location>
    </subcellularLocation>
</comment>
<organism evidence="6">
    <name type="scientific">Arsenophonus endosymbiont of Trialeurodes vaporariorum</name>
    <dbReference type="NCBI Taxonomy" id="235567"/>
    <lineage>
        <taxon>Bacteria</taxon>
        <taxon>Pseudomonadati</taxon>
        <taxon>Pseudomonadota</taxon>
        <taxon>Gammaproteobacteria</taxon>
        <taxon>Enterobacterales</taxon>
        <taxon>Morganellaceae</taxon>
        <taxon>Arsenophonus</taxon>
    </lineage>
</organism>
<feature type="chain" id="PRO_5017301817" evidence="5">
    <location>
        <begin position="26"/>
        <end position="170"/>
    </location>
</feature>
<evidence type="ECO:0000256" key="5">
    <source>
        <dbReference type="SAM" id="SignalP"/>
    </source>
</evidence>
<evidence type="ECO:0000256" key="4">
    <source>
        <dbReference type="ARBA" id="ARBA00022764"/>
    </source>
</evidence>
<keyword evidence="4" id="KW-0574">Periplasm</keyword>
<dbReference type="GO" id="GO:0030288">
    <property type="term" value="C:outer membrane-bounded periplasmic space"/>
    <property type="evidence" value="ECO:0007669"/>
    <property type="project" value="TreeGrafter"/>
</dbReference>
<protein>
    <submittedName>
        <fullName evidence="6">Periplasmic protein CpxP</fullName>
    </submittedName>
</protein>
<dbReference type="InterPro" id="IPR052211">
    <property type="entry name" value="Cpx_auxiliary_protein"/>
</dbReference>
<evidence type="ECO:0000256" key="1">
    <source>
        <dbReference type="ARBA" id="ARBA00004418"/>
    </source>
</evidence>
<keyword evidence="3 5" id="KW-0732">Signal</keyword>